<evidence type="ECO:0000313" key="1">
    <source>
        <dbReference type="EMBL" id="SEF72493.1"/>
    </source>
</evidence>
<gene>
    <name evidence="1" type="ORF">SAMN03080598_01171</name>
</gene>
<proteinExistence type="predicted"/>
<dbReference type="OrthoDB" id="1262823at2"/>
<protein>
    <submittedName>
        <fullName evidence="1">Uncharacterized protein</fullName>
    </submittedName>
</protein>
<evidence type="ECO:0000313" key="2">
    <source>
        <dbReference type="Proteomes" id="UP000236736"/>
    </source>
</evidence>
<keyword evidence="2" id="KW-1185">Reference proteome</keyword>
<organism evidence="1 2">
    <name type="scientific">Algoriphagus boritolerans DSM 17298 = JCM 18970</name>
    <dbReference type="NCBI Taxonomy" id="1120964"/>
    <lineage>
        <taxon>Bacteria</taxon>
        <taxon>Pseudomonadati</taxon>
        <taxon>Bacteroidota</taxon>
        <taxon>Cytophagia</taxon>
        <taxon>Cytophagales</taxon>
        <taxon>Cyclobacteriaceae</taxon>
        <taxon>Algoriphagus</taxon>
    </lineage>
</organism>
<accession>A0A1H5UBR0</accession>
<dbReference type="EMBL" id="FNVR01000004">
    <property type="protein sequence ID" value="SEF72493.1"/>
    <property type="molecule type" value="Genomic_DNA"/>
</dbReference>
<dbReference type="RefSeq" id="WP_103923837.1">
    <property type="nucleotide sequence ID" value="NZ_FNVR01000004.1"/>
</dbReference>
<sequence length="73" mass="8362">MAFSKKYIGKGKQVENMDIVEVSLNMAELQNHTFEYEGETFVKFNVAKLKEPDQYGKTHTVYVSVKEPDSVES</sequence>
<dbReference type="STRING" id="1120964.GCA_001313265_02994"/>
<dbReference type="Proteomes" id="UP000236736">
    <property type="component" value="Unassembled WGS sequence"/>
</dbReference>
<name>A0A1H5UBR0_9BACT</name>
<reference evidence="2" key="1">
    <citation type="submission" date="2016-10" db="EMBL/GenBank/DDBJ databases">
        <authorList>
            <person name="Varghese N."/>
            <person name="Submissions S."/>
        </authorList>
    </citation>
    <scope>NUCLEOTIDE SEQUENCE [LARGE SCALE GENOMIC DNA]</scope>
    <source>
        <strain evidence="2">DSM 17298</strain>
    </source>
</reference>
<dbReference type="AlphaFoldDB" id="A0A1H5UBR0"/>